<dbReference type="InterPro" id="IPR011008">
    <property type="entry name" value="Dimeric_a/b-barrel"/>
</dbReference>
<comment type="similarity">
    <text evidence="1">Belongs to the YciI family.</text>
</comment>
<dbReference type="SUPFAM" id="SSF54909">
    <property type="entry name" value="Dimeric alpha+beta barrel"/>
    <property type="match status" value="1"/>
</dbReference>
<name>A0A1L7CT97_9CORY</name>
<evidence type="ECO:0000313" key="3">
    <source>
        <dbReference type="EMBL" id="APT89074.1"/>
    </source>
</evidence>
<sequence>MNTFAVLYEYDPENPAVAETRPEHRKFLRSLLDSGRLIGSGPFTDAEGGALIVISLDDGAGVADAEKVMDADPFTLAGLITKRTVRPWNPVLNIWG</sequence>
<protein>
    <recommendedName>
        <fullName evidence="2">YCII-related domain-containing protein</fullName>
    </recommendedName>
</protein>
<dbReference type="OrthoDB" id="8968203at2"/>
<evidence type="ECO:0000256" key="1">
    <source>
        <dbReference type="ARBA" id="ARBA00007689"/>
    </source>
</evidence>
<evidence type="ECO:0000313" key="4">
    <source>
        <dbReference type="Proteomes" id="UP000185434"/>
    </source>
</evidence>
<reference evidence="3 4" key="1">
    <citation type="submission" date="2014-08" db="EMBL/GenBank/DDBJ databases">
        <title>Complete genome sequence of Corynebacterium frankenforstense ST18(T) (=DSM 45800(T)), isolated from raw cow milk.</title>
        <authorList>
            <person name="Ruckert C."/>
            <person name="Albersmeier A."/>
            <person name="Winkler A."/>
            <person name="Lipski A."/>
            <person name="Kalinowski J."/>
        </authorList>
    </citation>
    <scope>NUCLEOTIDE SEQUENCE [LARGE SCALE GENOMIC DNA]</scope>
    <source>
        <strain evidence="3 4">ST18</strain>
    </source>
</reference>
<dbReference type="InterPro" id="IPR005545">
    <property type="entry name" value="YCII"/>
</dbReference>
<proteinExistence type="inferred from homology"/>
<dbReference type="AlphaFoldDB" id="A0A1L7CT97"/>
<dbReference type="Proteomes" id="UP000185434">
    <property type="component" value="Chromosome"/>
</dbReference>
<dbReference type="STRING" id="1437875.CFRA_07190"/>
<dbReference type="KEGG" id="cfk:CFRA_07190"/>
<feature type="domain" description="YCII-related" evidence="2">
    <location>
        <begin position="5"/>
        <end position="89"/>
    </location>
</feature>
<dbReference type="EMBL" id="CP009247">
    <property type="protein sequence ID" value="APT89074.1"/>
    <property type="molecule type" value="Genomic_DNA"/>
</dbReference>
<accession>A0A1L7CT97</accession>
<organism evidence="3 4">
    <name type="scientific">Corynebacterium frankenforstense DSM 45800</name>
    <dbReference type="NCBI Taxonomy" id="1437875"/>
    <lineage>
        <taxon>Bacteria</taxon>
        <taxon>Bacillati</taxon>
        <taxon>Actinomycetota</taxon>
        <taxon>Actinomycetes</taxon>
        <taxon>Mycobacteriales</taxon>
        <taxon>Corynebacteriaceae</taxon>
        <taxon>Corynebacterium</taxon>
    </lineage>
</organism>
<dbReference type="Pfam" id="PF03795">
    <property type="entry name" value="YCII"/>
    <property type="match status" value="1"/>
</dbReference>
<gene>
    <name evidence="3" type="ORF">CFRA_07190</name>
</gene>
<evidence type="ECO:0000259" key="2">
    <source>
        <dbReference type="Pfam" id="PF03795"/>
    </source>
</evidence>
<dbReference type="RefSeq" id="WP_075664054.1">
    <property type="nucleotide sequence ID" value="NZ_CP009247.1"/>
</dbReference>
<keyword evidence="4" id="KW-1185">Reference proteome</keyword>
<dbReference type="Gene3D" id="3.30.70.1060">
    <property type="entry name" value="Dimeric alpha+beta barrel"/>
    <property type="match status" value="1"/>
</dbReference>